<dbReference type="STRING" id="1192034.CAP_8106"/>
<evidence type="ECO:0000313" key="3">
    <source>
        <dbReference type="EMBL" id="EYF07605.1"/>
    </source>
</evidence>
<proteinExistence type="predicted"/>
<dbReference type="PROSITE" id="PS51257">
    <property type="entry name" value="PROKAR_LIPOPROTEIN"/>
    <property type="match status" value="1"/>
</dbReference>
<sequence length="109" mass="11494">MLPQVIRRKVAALALLVSALGAGMTGCVAQTPDTVSLRVQGADADASVTVDDQYLGALAYVAKRGVALPPGQHRVTVEKAGYFPWDRLVTARSGVGPIVLTVELRRIPD</sequence>
<accession>A0A017TFL6</accession>
<keyword evidence="1" id="KW-0732">Signal</keyword>
<evidence type="ECO:0000313" key="4">
    <source>
        <dbReference type="Proteomes" id="UP000019678"/>
    </source>
</evidence>
<comment type="caution">
    <text evidence="3">The sequence shown here is derived from an EMBL/GenBank/DDBJ whole genome shotgun (WGS) entry which is preliminary data.</text>
</comment>
<evidence type="ECO:0000259" key="2">
    <source>
        <dbReference type="Pfam" id="PF08308"/>
    </source>
</evidence>
<dbReference type="Proteomes" id="UP000019678">
    <property type="component" value="Unassembled WGS sequence"/>
</dbReference>
<name>A0A017TFL6_9BACT</name>
<dbReference type="Pfam" id="PF08308">
    <property type="entry name" value="PEGA"/>
    <property type="match status" value="1"/>
</dbReference>
<organism evidence="3 4">
    <name type="scientific">Chondromyces apiculatus DSM 436</name>
    <dbReference type="NCBI Taxonomy" id="1192034"/>
    <lineage>
        <taxon>Bacteria</taxon>
        <taxon>Pseudomonadati</taxon>
        <taxon>Myxococcota</taxon>
        <taxon>Polyangia</taxon>
        <taxon>Polyangiales</taxon>
        <taxon>Polyangiaceae</taxon>
        <taxon>Chondromyces</taxon>
    </lineage>
</organism>
<feature type="chain" id="PRO_5001500550" description="PEGA domain-containing protein" evidence="1">
    <location>
        <begin position="30"/>
        <end position="109"/>
    </location>
</feature>
<dbReference type="AlphaFoldDB" id="A0A017TFL6"/>
<dbReference type="EMBL" id="ASRX01000008">
    <property type="protein sequence ID" value="EYF07605.1"/>
    <property type="molecule type" value="Genomic_DNA"/>
</dbReference>
<evidence type="ECO:0000256" key="1">
    <source>
        <dbReference type="SAM" id="SignalP"/>
    </source>
</evidence>
<reference evidence="3 4" key="1">
    <citation type="submission" date="2013-05" db="EMBL/GenBank/DDBJ databases">
        <title>Genome assembly of Chondromyces apiculatus DSM 436.</title>
        <authorList>
            <person name="Sharma G."/>
            <person name="Khatri I."/>
            <person name="Kaur C."/>
            <person name="Mayilraj S."/>
            <person name="Subramanian S."/>
        </authorList>
    </citation>
    <scope>NUCLEOTIDE SEQUENCE [LARGE SCALE GENOMIC DNA]</scope>
    <source>
        <strain evidence="3 4">DSM 436</strain>
    </source>
</reference>
<feature type="domain" description="PEGA" evidence="2">
    <location>
        <begin position="35"/>
        <end position="93"/>
    </location>
</feature>
<dbReference type="OrthoDB" id="5519214at2"/>
<gene>
    <name evidence="3" type="ORF">CAP_8106</name>
</gene>
<protein>
    <recommendedName>
        <fullName evidence="2">PEGA domain-containing protein</fullName>
    </recommendedName>
</protein>
<feature type="signal peptide" evidence="1">
    <location>
        <begin position="1"/>
        <end position="29"/>
    </location>
</feature>
<dbReference type="InterPro" id="IPR013229">
    <property type="entry name" value="PEGA"/>
</dbReference>
<keyword evidence="4" id="KW-1185">Reference proteome</keyword>